<proteinExistence type="predicted"/>
<dbReference type="SUPFAM" id="SSF63724">
    <property type="entry name" value="Cytolysin/lectin"/>
    <property type="match status" value="1"/>
</dbReference>
<accession>A0A397I1T4</accession>
<gene>
    <name evidence="1" type="ORF">CFD26_108005</name>
</gene>
<organism evidence="1 2">
    <name type="scientific">Aspergillus turcosus</name>
    <dbReference type="NCBI Taxonomy" id="1245748"/>
    <lineage>
        <taxon>Eukaryota</taxon>
        <taxon>Fungi</taxon>
        <taxon>Dikarya</taxon>
        <taxon>Ascomycota</taxon>
        <taxon>Pezizomycotina</taxon>
        <taxon>Eurotiomycetes</taxon>
        <taxon>Eurotiomycetidae</taxon>
        <taxon>Eurotiales</taxon>
        <taxon>Aspergillaceae</taxon>
        <taxon>Aspergillus</taxon>
        <taxon>Aspergillus subgen. Fumigati</taxon>
    </lineage>
</organism>
<dbReference type="AlphaFoldDB" id="A0A397I1T4"/>
<dbReference type="EMBL" id="NIDN02000016">
    <property type="protein sequence ID" value="RLM00392.1"/>
    <property type="molecule type" value="Genomic_DNA"/>
</dbReference>
<evidence type="ECO:0000313" key="1">
    <source>
        <dbReference type="EMBL" id="RLM00392.1"/>
    </source>
</evidence>
<evidence type="ECO:0000313" key="2">
    <source>
        <dbReference type="Proteomes" id="UP000215289"/>
    </source>
</evidence>
<dbReference type="Proteomes" id="UP000215289">
    <property type="component" value="Unassembled WGS sequence"/>
</dbReference>
<protein>
    <recommendedName>
        <fullName evidence="3">Boletus edulis lectin</fullName>
    </recommendedName>
</protein>
<comment type="caution">
    <text evidence="1">The sequence shown here is derived from an EMBL/GenBank/DDBJ whole genome shotgun (WGS) entry which is preliminary data.</text>
</comment>
<reference evidence="1 2" key="1">
    <citation type="submission" date="2018-08" db="EMBL/GenBank/DDBJ databases">
        <title>Draft genome sequences of two Aspergillus turcosus clinical strains isolated from bronchoalveolar lavage fluid: one azole-susceptible and the other azole-resistant.</title>
        <authorList>
            <person name="Parent-Michaud M."/>
            <person name="Dufresne P.J."/>
            <person name="Fournier E."/>
            <person name="Martineau C."/>
            <person name="Moreira S."/>
            <person name="Perkins V."/>
            <person name="De Repentigny L."/>
            <person name="Dufresne S.F."/>
        </authorList>
    </citation>
    <scope>NUCLEOTIDE SEQUENCE [LARGE SCALE GENOMIC DNA]</scope>
    <source>
        <strain evidence="1">HMR AF 1038</strain>
    </source>
</reference>
<dbReference type="Pfam" id="PF07367">
    <property type="entry name" value="FB_lectin"/>
    <property type="match status" value="1"/>
</dbReference>
<dbReference type="InterPro" id="IPR009960">
    <property type="entry name" value="Fruit_body_lectin_fun"/>
</dbReference>
<keyword evidence="2" id="KW-1185">Reference proteome</keyword>
<evidence type="ECO:0008006" key="3">
    <source>
        <dbReference type="Google" id="ProtNLM"/>
    </source>
</evidence>
<dbReference type="Gene3D" id="2.60.270.20">
    <property type="entry name" value="Cytolysin/lectin"/>
    <property type="match status" value="1"/>
</dbReference>
<dbReference type="InterPro" id="IPR015926">
    <property type="entry name" value="Cytolysin/lectin"/>
</dbReference>
<dbReference type="OrthoDB" id="4791458at2759"/>
<sequence length="171" mass="19058">MLDALYKADVELDQDRTINWNTGHISILATMAYTIRLHIQNSTYDSLAVVEKTCWYYANGCTWSQQDCQHVLFMAGSGTSGMLRFKSSSGDVFTVVVGIHNYNPWCGLLVDLKDNDTAVKLHPEYYNGGKFSHSAPDAVYSPPTAHGKKVSITFQRKDGNEVLAVLQYSPN</sequence>
<name>A0A397I1T4_9EURO</name>
<dbReference type="STRING" id="1245748.A0A397I1T4"/>